<proteinExistence type="predicted"/>
<accession>A0ABY3QXC2</accession>
<name>A0ABY3QXC2_9BRAD</name>
<feature type="region of interest" description="Disordered" evidence="1">
    <location>
        <begin position="1"/>
        <end position="42"/>
    </location>
</feature>
<sequence length="101" mass="11483">MKQITSPRILSGYDPEQEGGRGVVSRHQGTRRAMRPERQHQNWRSEAASRLWLSGLIAAMQHAERPEVRREPVSPETLADLRAQLALTASFRSSQISTLRH</sequence>
<dbReference type="RefSeq" id="WP_231144886.1">
    <property type="nucleotide sequence ID" value="NZ_CP088100.1"/>
</dbReference>
<evidence type="ECO:0008006" key="4">
    <source>
        <dbReference type="Google" id="ProtNLM"/>
    </source>
</evidence>
<dbReference type="EMBL" id="CP088100">
    <property type="protein sequence ID" value="UFW90696.1"/>
    <property type="molecule type" value="Genomic_DNA"/>
</dbReference>
<reference evidence="2" key="1">
    <citation type="submission" date="2021-11" db="EMBL/GenBank/DDBJ databases">
        <title>Australian commercial rhizobial inoculants.</title>
        <authorList>
            <person name="Kohlmeier M.G."/>
            <person name="O'Hara G.W."/>
            <person name="Colombi E."/>
            <person name="Ramsay J.P."/>
            <person name="Terpolilli J."/>
        </authorList>
    </citation>
    <scope>NUCLEOTIDE SEQUENCE</scope>
    <source>
        <strain evidence="2">CC829</strain>
    </source>
</reference>
<evidence type="ECO:0000256" key="1">
    <source>
        <dbReference type="SAM" id="MobiDB-lite"/>
    </source>
</evidence>
<evidence type="ECO:0000313" key="3">
    <source>
        <dbReference type="Proteomes" id="UP001430990"/>
    </source>
</evidence>
<keyword evidence="3" id="KW-1185">Reference proteome</keyword>
<gene>
    <name evidence="2" type="ORF">BjapCC829_20025</name>
</gene>
<organism evidence="2 3">
    <name type="scientific">Bradyrhizobium barranii</name>
    <dbReference type="NCBI Taxonomy" id="2992140"/>
    <lineage>
        <taxon>Bacteria</taxon>
        <taxon>Pseudomonadati</taxon>
        <taxon>Pseudomonadota</taxon>
        <taxon>Alphaproteobacteria</taxon>
        <taxon>Hyphomicrobiales</taxon>
        <taxon>Nitrobacteraceae</taxon>
        <taxon>Bradyrhizobium</taxon>
    </lineage>
</organism>
<evidence type="ECO:0000313" key="2">
    <source>
        <dbReference type="EMBL" id="UFW90696.1"/>
    </source>
</evidence>
<protein>
    <recommendedName>
        <fullName evidence="4">Transcriptional regulator</fullName>
    </recommendedName>
</protein>
<dbReference type="Proteomes" id="UP001430990">
    <property type="component" value="Chromosome"/>
</dbReference>